<dbReference type="Pfam" id="PF08443">
    <property type="entry name" value="RimK"/>
    <property type="match status" value="1"/>
</dbReference>
<dbReference type="RefSeq" id="WP_162330175.1">
    <property type="nucleotide sequence ID" value="NZ_CP048113.1"/>
</dbReference>
<sequence>MVLLISKDLEPSTDKVIDWLRYMGTPFRRMNGSDLLDAAHAPTIQVSGSQTDMHFNGELPDALSDITAVWYRRDGTKAPDTRPIASLQTTGYYADIVHHLSQENAIAKKALFALLATNTRILGNFNRSSVNKIEVLITAQRLGLDVPATLITRSKKELQAFFDTHGPVITKALWESPGITIKQEKTIHYTSYTEEITPDVLADIPETFFYSLFQEKLEKELDLRVFYLNGACYAMAIFSQMDQQTKVDFRKYTNNRNVPYLLPENVRLLIIQLMQLMQLNTGSLDFVKTRSGRYVFLEVNPVGQYDMTSVPCNYQLDKKIAQYLSHHA</sequence>
<dbReference type="KEGG" id="chih:GWR21_02340"/>
<evidence type="ECO:0000259" key="2">
    <source>
        <dbReference type="PROSITE" id="PS50975"/>
    </source>
</evidence>
<evidence type="ECO:0000256" key="1">
    <source>
        <dbReference type="PROSITE-ProRule" id="PRU00409"/>
    </source>
</evidence>
<dbReference type="InterPro" id="IPR011761">
    <property type="entry name" value="ATP-grasp"/>
</dbReference>
<dbReference type="GO" id="GO:0046872">
    <property type="term" value="F:metal ion binding"/>
    <property type="evidence" value="ECO:0007669"/>
    <property type="project" value="InterPro"/>
</dbReference>
<dbReference type="GO" id="GO:0005737">
    <property type="term" value="C:cytoplasm"/>
    <property type="evidence" value="ECO:0007669"/>
    <property type="project" value="TreeGrafter"/>
</dbReference>
<reference evidence="3 4" key="1">
    <citation type="submission" date="2020-01" db="EMBL/GenBank/DDBJ databases">
        <title>Complete genome sequence of Chitinophaga sp. H33E-04 isolated from quinoa roots.</title>
        <authorList>
            <person name="Weon H.-Y."/>
            <person name="Lee S.A."/>
        </authorList>
    </citation>
    <scope>NUCLEOTIDE SEQUENCE [LARGE SCALE GENOMIC DNA]</scope>
    <source>
        <strain evidence="3 4">H33E-04</strain>
    </source>
</reference>
<dbReference type="GO" id="GO:0009432">
    <property type="term" value="P:SOS response"/>
    <property type="evidence" value="ECO:0007669"/>
    <property type="project" value="TreeGrafter"/>
</dbReference>
<evidence type="ECO:0000313" key="4">
    <source>
        <dbReference type="Proteomes" id="UP000476411"/>
    </source>
</evidence>
<dbReference type="Gene3D" id="3.30.470.20">
    <property type="entry name" value="ATP-grasp fold, B domain"/>
    <property type="match status" value="1"/>
</dbReference>
<protein>
    <submittedName>
        <fullName evidence="3">Grasp-with-spasm system ATP-grasp peptide maturase</fullName>
    </submittedName>
</protein>
<dbReference type="PROSITE" id="PS50975">
    <property type="entry name" value="ATP_GRASP"/>
    <property type="match status" value="1"/>
</dbReference>
<dbReference type="EMBL" id="CP048113">
    <property type="protein sequence ID" value="QHS58472.1"/>
    <property type="molecule type" value="Genomic_DNA"/>
</dbReference>
<dbReference type="AlphaFoldDB" id="A0A6B9Z8A2"/>
<feature type="domain" description="ATP-grasp" evidence="2">
    <location>
        <begin position="136"/>
        <end position="325"/>
    </location>
</feature>
<dbReference type="InterPro" id="IPR013651">
    <property type="entry name" value="ATP-grasp_RimK-type"/>
</dbReference>
<keyword evidence="4" id="KW-1185">Reference proteome</keyword>
<proteinExistence type="predicted"/>
<dbReference type="PANTHER" id="PTHR21621">
    <property type="entry name" value="RIBOSOMAL PROTEIN S6 MODIFICATION PROTEIN"/>
    <property type="match status" value="1"/>
</dbReference>
<organism evidence="3 4">
    <name type="scientific">Chitinophaga agri</name>
    <dbReference type="NCBI Taxonomy" id="2703787"/>
    <lineage>
        <taxon>Bacteria</taxon>
        <taxon>Pseudomonadati</taxon>
        <taxon>Bacteroidota</taxon>
        <taxon>Chitinophagia</taxon>
        <taxon>Chitinophagales</taxon>
        <taxon>Chitinophagaceae</taxon>
        <taxon>Chitinophaga</taxon>
    </lineage>
</organism>
<dbReference type="GO" id="GO:0005524">
    <property type="term" value="F:ATP binding"/>
    <property type="evidence" value="ECO:0007669"/>
    <property type="project" value="UniProtKB-UniRule"/>
</dbReference>
<dbReference type="Proteomes" id="UP000476411">
    <property type="component" value="Chromosome"/>
</dbReference>
<keyword evidence="1" id="KW-0067">ATP-binding</keyword>
<dbReference type="PANTHER" id="PTHR21621:SF0">
    <property type="entry name" value="BETA-CITRYLGLUTAMATE SYNTHASE B-RELATED"/>
    <property type="match status" value="1"/>
</dbReference>
<accession>A0A6B9Z8A2</accession>
<gene>
    <name evidence="3" type="primary">gwsG</name>
    <name evidence="3" type="ORF">GWR21_02340</name>
</gene>
<dbReference type="GO" id="GO:0018169">
    <property type="term" value="F:ribosomal S6-glutamic acid ligase activity"/>
    <property type="evidence" value="ECO:0007669"/>
    <property type="project" value="TreeGrafter"/>
</dbReference>
<dbReference type="InterPro" id="IPR026455">
    <property type="entry name" value="GRASP_w_spasm"/>
</dbReference>
<keyword evidence="1" id="KW-0547">Nucleotide-binding</keyword>
<evidence type="ECO:0000313" key="3">
    <source>
        <dbReference type="EMBL" id="QHS58472.1"/>
    </source>
</evidence>
<name>A0A6B9Z8A2_9BACT</name>
<dbReference type="SUPFAM" id="SSF56059">
    <property type="entry name" value="Glutathione synthetase ATP-binding domain-like"/>
    <property type="match status" value="1"/>
</dbReference>
<dbReference type="NCBIfam" id="TIGR04192">
    <property type="entry name" value="GRASP_w_spasm"/>
    <property type="match status" value="1"/>
</dbReference>